<feature type="compositionally biased region" description="Low complexity" evidence="9">
    <location>
        <begin position="1049"/>
        <end position="1059"/>
    </location>
</feature>
<feature type="region of interest" description="Disordered" evidence="9">
    <location>
        <begin position="1"/>
        <end position="75"/>
    </location>
</feature>
<dbReference type="InterPro" id="IPR018149">
    <property type="entry name" value="Lys-tRNA-synth_II_C"/>
</dbReference>
<dbReference type="Proteomes" id="UP001491310">
    <property type="component" value="Unassembled WGS sequence"/>
</dbReference>
<dbReference type="HAMAP" id="MF_00252">
    <property type="entry name" value="Lys_tRNA_synth_class2"/>
    <property type="match status" value="1"/>
</dbReference>
<evidence type="ECO:0000313" key="12">
    <source>
        <dbReference type="Proteomes" id="UP001491310"/>
    </source>
</evidence>
<dbReference type="InterPro" id="IPR017972">
    <property type="entry name" value="Cyt_P450_CS"/>
</dbReference>
<dbReference type="Pfam" id="PF00152">
    <property type="entry name" value="tRNA-synt_2"/>
    <property type="match status" value="1"/>
</dbReference>
<feature type="compositionally biased region" description="Basic and acidic residues" evidence="9">
    <location>
        <begin position="1060"/>
        <end position="1071"/>
    </location>
</feature>
<name>A0ABR2YXN5_9CHLO</name>
<evidence type="ECO:0000256" key="7">
    <source>
        <dbReference type="ARBA" id="ARBA00048573"/>
    </source>
</evidence>
<dbReference type="PROSITE" id="PS00086">
    <property type="entry name" value="CYTOCHROME_P450"/>
    <property type="match status" value="1"/>
</dbReference>
<comment type="catalytic activity">
    <reaction evidence="7 8">
        <text>tRNA(Lys) + L-lysine + ATP = L-lysyl-tRNA(Lys) + AMP + diphosphate</text>
        <dbReference type="Rhea" id="RHEA:20792"/>
        <dbReference type="Rhea" id="RHEA-COMP:9696"/>
        <dbReference type="Rhea" id="RHEA-COMP:9697"/>
        <dbReference type="ChEBI" id="CHEBI:30616"/>
        <dbReference type="ChEBI" id="CHEBI:32551"/>
        <dbReference type="ChEBI" id="CHEBI:33019"/>
        <dbReference type="ChEBI" id="CHEBI:78442"/>
        <dbReference type="ChEBI" id="CHEBI:78529"/>
        <dbReference type="ChEBI" id="CHEBI:456215"/>
        <dbReference type="EC" id="6.1.1.6"/>
    </reaction>
</comment>
<dbReference type="InterPro" id="IPR006195">
    <property type="entry name" value="aa-tRNA-synth_II"/>
</dbReference>
<keyword evidence="12" id="KW-1185">Reference proteome</keyword>
<dbReference type="NCBIfam" id="TIGR00499">
    <property type="entry name" value="lysS_bact"/>
    <property type="match status" value="1"/>
</dbReference>
<dbReference type="Pfam" id="PF01336">
    <property type="entry name" value="tRNA_anti-codon"/>
    <property type="match status" value="1"/>
</dbReference>
<keyword evidence="3" id="KW-0547">Nucleotide-binding</keyword>
<dbReference type="PRINTS" id="PR00982">
    <property type="entry name" value="TRNASYNTHLYS"/>
</dbReference>
<evidence type="ECO:0000259" key="10">
    <source>
        <dbReference type="PROSITE" id="PS50862"/>
    </source>
</evidence>
<dbReference type="InterPro" id="IPR001128">
    <property type="entry name" value="Cyt_P450"/>
</dbReference>
<feature type="region of interest" description="Disordered" evidence="9">
    <location>
        <begin position="1039"/>
        <end position="1101"/>
    </location>
</feature>
<evidence type="ECO:0000256" key="4">
    <source>
        <dbReference type="ARBA" id="ARBA00022840"/>
    </source>
</evidence>
<evidence type="ECO:0000256" key="9">
    <source>
        <dbReference type="SAM" id="MobiDB-lite"/>
    </source>
</evidence>
<dbReference type="InterPro" id="IPR012340">
    <property type="entry name" value="NA-bd_OB-fold"/>
</dbReference>
<dbReference type="SUPFAM" id="SSF55681">
    <property type="entry name" value="Class II aaRS and biotin synthetases"/>
    <property type="match status" value="1"/>
</dbReference>
<dbReference type="PANTHER" id="PTHR42918:SF9">
    <property type="entry name" value="LYSINE--TRNA LIGASE"/>
    <property type="match status" value="1"/>
</dbReference>
<dbReference type="EMBL" id="JALJOT010000003">
    <property type="protein sequence ID" value="KAK9916659.1"/>
    <property type="molecule type" value="Genomic_DNA"/>
</dbReference>
<reference evidence="11 12" key="1">
    <citation type="journal article" date="2024" name="Nat. Commun.">
        <title>Phylogenomics reveals the evolutionary origins of lichenization in chlorophyte algae.</title>
        <authorList>
            <person name="Puginier C."/>
            <person name="Libourel C."/>
            <person name="Otte J."/>
            <person name="Skaloud P."/>
            <person name="Haon M."/>
            <person name="Grisel S."/>
            <person name="Petersen M."/>
            <person name="Berrin J.G."/>
            <person name="Delaux P.M."/>
            <person name="Dal Grande F."/>
            <person name="Keller J."/>
        </authorList>
    </citation>
    <scope>NUCLEOTIDE SEQUENCE [LARGE SCALE GENOMIC DNA]</scope>
    <source>
        <strain evidence="11 12">SAG 216-7</strain>
    </source>
</reference>
<feature type="domain" description="Aminoacyl-transfer RNA synthetases class-II family profile" evidence="10">
    <location>
        <begin position="245"/>
        <end position="580"/>
    </location>
</feature>
<dbReference type="EC" id="6.1.1.6" evidence="1 8"/>
<dbReference type="SUPFAM" id="SSF50249">
    <property type="entry name" value="Nucleic acid-binding proteins"/>
    <property type="match status" value="1"/>
</dbReference>
<evidence type="ECO:0000313" key="11">
    <source>
        <dbReference type="EMBL" id="KAK9916659.1"/>
    </source>
</evidence>
<dbReference type="CDD" id="cd04322">
    <property type="entry name" value="LysRS_N"/>
    <property type="match status" value="1"/>
</dbReference>
<evidence type="ECO:0000256" key="1">
    <source>
        <dbReference type="ARBA" id="ARBA00013166"/>
    </source>
</evidence>
<comment type="caution">
    <text evidence="11">The sequence shown here is derived from an EMBL/GenBank/DDBJ whole genome shotgun (WGS) entry which is preliminary data.</text>
</comment>
<evidence type="ECO:0000256" key="2">
    <source>
        <dbReference type="ARBA" id="ARBA00022598"/>
    </source>
</evidence>
<dbReference type="InterPro" id="IPR045864">
    <property type="entry name" value="aa-tRNA-synth_II/BPL/LPL"/>
</dbReference>
<dbReference type="CDD" id="cd00775">
    <property type="entry name" value="LysRS_core"/>
    <property type="match status" value="1"/>
</dbReference>
<dbReference type="InterPro" id="IPR036396">
    <property type="entry name" value="Cyt_P450_sf"/>
</dbReference>
<dbReference type="NCBIfam" id="NF001756">
    <property type="entry name" value="PRK00484.1"/>
    <property type="match status" value="1"/>
</dbReference>
<dbReference type="PANTHER" id="PTHR42918">
    <property type="entry name" value="LYSYL-TRNA SYNTHETASE"/>
    <property type="match status" value="1"/>
</dbReference>
<organism evidence="11 12">
    <name type="scientific">Coccomyxa subellipsoidea</name>
    <dbReference type="NCBI Taxonomy" id="248742"/>
    <lineage>
        <taxon>Eukaryota</taxon>
        <taxon>Viridiplantae</taxon>
        <taxon>Chlorophyta</taxon>
        <taxon>core chlorophytes</taxon>
        <taxon>Trebouxiophyceae</taxon>
        <taxon>Trebouxiophyceae incertae sedis</taxon>
        <taxon>Coccomyxaceae</taxon>
        <taxon>Coccomyxa</taxon>
    </lineage>
</organism>
<dbReference type="InterPro" id="IPR004364">
    <property type="entry name" value="Aa-tRNA-synt_II"/>
</dbReference>
<sequence length="1237" mass="138337">MAGDWVLPEKWSDDLTDENGNKMSKSEFKKREKAARQAKEKEEKKAKEAEKRAEAAKNKAADGPQLVNDDADDLDPNQYYERRVRTLAATKASGRNPYPHKFQISMYLPEYVAKYKDVEAGSHLTEETVSVAGRIYSRRCQGKLVFYDLKADGEKIQVMADVATSGGDLAAFVTLHNSVKIGDIVGVEGHPGKSKKGELSIFPCTFQVLSPCLHMLPLRRLDNQETRYRKRYLDAIVNPFVRDIFVTRAAIIRYIRHFFDDRGFLEVETPMMNMIPGGATARPFITHHHDLDMQLYMRVAPELYLKMLVVGGLDRVYEMGKQFRNESIDMTHNPEFTSCEFYQAYADYYDVMALTEELVSGLVKSVTGSFQIQYHSNGPDQKPVEIDFTPPYKRIPFMAGLREVLGLQNDAQWPPNDTLHTEEARLYFLRLCQEKKVECPPPQSTARLLDKLVGEYVESQCRHPTFLIDQPQIMSPLAKGHRTEPGLTERFELFVNYRELANAYTELNDPIVQRERFQQQAQAKAGGDDEAMYVDENFCTSLEYGLPPTGGWGMGIDRLTMLLTDTLNIKEVLLFPAMKPEDHKPSASSTADVQTKAPASSSADVGYVAQGVASLTVQQPAEAHSDGLKRYEELPGPKELPLLRSLHRVYMGPRPQINKLWTRLALAHGAIYKFRIPGKNFVVVSDPKLVPAILGRPGLPKTSIYQLTRVLFNPYGKDNLFTVLEHNNDEEWKEVRKAFSKSMSMERIRTYFPITLNSTLELCKNLQRLGSRPVETQDAMQRLSLDIIMVAGFGLASNSVNFEKCEVLESLHYCFEEIFRRVTMPWRRLLFWAMPWLPSAKKNKGYHDRLYAAWDRICDKIRERGPYDAKDPSFLASIGRQTEKTTGKLWCKEKLMAHAAGVVVAGMDTTAHAVSWAMFCIATYPGVQERVIAELDEAGLLVTASRPEPRELKQDDLKDLVVLEAVIRESMRMFPVGGSGIGRYADRDVELGGYLIPKGTEVAVCLYTMHRVPWNFPDPDSFKPDRWLTTVEDGVSLAEASPTDEDGGDSSSERSSPAGESKRQLAERAHSGTDAGSSCPADLGRQNSGAKRSKVVINDPHTGDSLTNPYIPFSAGPRDCLGQRMGMMEVRVMLATICGRFRLELAAEMGGEAGVMEKQISNFTLAVDGGLHLHFHDRVKELAAVAPAAPGVGLGGTADGFAKGKGVVQQGSGTRPVFNITATTRRPTHGPAQPFRG</sequence>
<evidence type="ECO:0000256" key="8">
    <source>
        <dbReference type="RuleBase" id="RU003748"/>
    </source>
</evidence>
<dbReference type="InterPro" id="IPR044136">
    <property type="entry name" value="Lys-tRNA-ligase_II_N"/>
</dbReference>
<evidence type="ECO:0000256" key="3">
    <source>
        <dbReference type="ARBA" id="ARBA00022741"/>
    </source>
</evidence>
<protein>
    <recommendedName>
        <fullName evidence="1 8">Lysine--tRNA ligase</fullName>
        <ecNumber evidence="1 8">6.1.1.6</ecNumber>
    </recommendedName>
    <alternativeName>
        <fullName evidence="6 8">Lysyl-tRNA synthetase</fullName>
    </alternativeName>
</protein>
<dbReference type="Gene3D" id="2.40.50.140">
    <property type="entry name" value="Nucleic acid-binding proteins"/>
    <property type="match status" value="1"/>
</dbReference>
<dbReference type="CDD" id="cd00302">
    <property type="entry name" value="cytochrome_P450"/>
    <property type="match status" value="1"/>
</dbReference>
<dbReference type="InterPro" id="IPR002313">
    <property type="entry name" value="Lys-tRNA-ligase_II"/>
</dbReference>
<dbReference type="Pfam" id="PF00067">
    <property type="entry name" value="p450"/>
    <property type="match status" value="2"/>
</dbReference>
<keyword evidence="4" id="KW-0067">ATP-binding</keyword>
<accession>A0ABR2YXN5</accession>
<evidence type="ECO:0000256" key="5">
    <source>
        <dbReference type="ARBA" id="ARBA00023146"/>
    </source>
</evidence>
<dbReference type="Gene3D" id="3.30.930.10">
    <property type="entry name" value="Bira Bifunctional Protein, Domain 2"/>
    <property type="match status" value="1"/>
</dbReference>
<gene>
    <name evidence="11" type="ORF">WJX75_005458</name>
</gene>
<keyword evidence="2" id="KW-0436">Ligase</keyword>
<dbReference type="PROSITE" id="PS50862">
    <property type="entry name" value="AA_TRNA_LIGASE_II"/>
    <property type="match status" value="1"/>
</dbReference>
<feature type="compositionally biased region" description="Basic and acidic residues" evidence="9">
    <location>
        <begin position="24"/>
        <end position="60"/>
    </location>
</feature>
<dbReference type="Gene3D" id="1.10.630.10">
    <property type="entry name" value="Cytochrome P450"/>
    <property type="match status" value="1"/>
</dbReference>
<evidence type="ECO:0000256" key="6">
    <source>
        <dbReference type="ARBA" id="ARBA00030563"/>
    </source>
</evidence>
<keyword evidence="5" id="KW-0030">Aminoacyl-tRNA synthetase</keyword>
<dbReference type="SUPFAM" id="SSF48264">
    <property type="entry name" value="Cytochrome P450"/>
    <property type="match status" value="1"/>
</dbReference>
<proteinExistence type="inferred from homology"/>
<dbReference type="InterPro" id="IPR004365">
    <property type="entry name" value="NA-bd_OB_tRNA"/>
</dbReference>